<evidence type="ECO:0000256" key="4">
    <source>
        <dbReference type="SAM" id="SignalP"/>
    </source>
</evidence>
<feature type="chain" id="PRO_5038627509" evidence="4">
    <location>
        <begin position="24"/>
        <end position="469"/>
    </location>
</feature>
<proteinExistence type="inferred from homology"/>
<keyword evidence="3 4" id="KW-0732">Signal</keyword>
<evidence type="ECO:0000313" key="6">
    <source>
        <dbReference type="Proteomes" id="UP000543556"/>
    </source>
</evidence>
<evidence type="ECO:0000313" key="5">
    <source>
        <dbReference type="EMBL" id="NVM95481.1"/>
    </source>
</evidence>
<reference evidence="5 6" key="1">
    <citation type="submission" date="2020-02" db="EMBL/GenBank/DDBJ databases">
        <title>Genome sequence of strain AETb3-4.</title>
        <authorList>
            <person name="Gao J."/>
            <person name="Zhang X."/>
        </authorList>
    </citation>
    <scope>NUCLEOTIDE SEQUENCE [LARGE SCALE GENOMIC DNA]</scope>
    <source>
        <strain evidence="5 6">AETb3-4</strain>
    </source>
</reference>
<accession>A0A7Y7IHA7</accession>
<protein>
    <submittedName>
        <fullName evidence="5">Extracellular solute-binding protein</fullName>
    </submittedName>
</protein>
<keyword evidence="2" id="KW-0813">Transport</keyword>
<gene>
    <name evidence="5" type="ORF">G6034_11250</name>
</gene>
<comment type="caution">
    <text evidence="5">The sequence shown here is derived from an EMBL/GenBank/DDBJ whole genome shotgun (WGS) entry which is preliminary data.</text>
</comment>
<dbReference type="InterPro" id="IPR006059">
    <property type="entry name" value="SBP"/>
</dbReference>
<name>A0A7Y7IHA7_9MICC</name>
<dbReference type="SUPFAM" id="SSF53850">
    <property type="entry name" value="Periplasmic binding protein-like II"/>
    <property type="match status" value="1"/>
</dbReference>
<dbReference type="AlphaFoldDB" id="A0A7Y7IHA7"/>
<dbReference type="Proteomes" id="UP000543556">
    <property type="component" value="Unassembled WGS sequence"/>
</dbReference>
<comment type="similarity">
    <text evidence="1">Belongs to the bacterial solute-binding protein 1 family.</text>
</comment>
<dbReference type="EMBL" id="JAAMFM010000015">
    <property type="protein sequence ID" value="NVM95481.1"/>
    <property type="molecule type" value="Genomic_DNA"/>
</dbReference>
<feature type="signal peptide" evidence="4">
    <location>
        <begin position="1"/>
        <end position="23"/>
    </location>
</feature>
<evidence type="ECO:0000256" key="2">
    <source>
        <dbReference type="ARBA" id="ARBA00022448"/>
    </source>
</evidence>
<dbReference type="Pfam" id="PF01547">
    <property type="entry name" value="SBP_bac_1"/>
    <property type="match status" value="1"/>
</dbReference>
<dbReference type="PANTHER" id="PTHR43649:SF34">
    <property type="entry name" value="ABC TRANSPORTER PERIPLASMIC-BINDING PROTEIN YCJN-RELATED"/>
    <property type="match status" value="1"/>
</dbReference>
<keyword evidence="6" id="KW-1185">Reference proteome</keyword>
<evidence type="ECO:0000256" key="3">
    <source>
        <dbReference type="ARBA" id="ARBA00022729"/>
    </source>
</evidence>
<dbReference type="PANTHER" id="PTHR43649">
    <property type="entry name" value="ARABINOSE-BINDING PROTEIN-RELATED"/>
    <property type="match status" value="1"/>
</dbReference>
<sequence>MARRTVLSAGLGAGLGLAALGLAGCTPSAKTSGSGSGWKQFSGTTINFISENTAPSAAIAANSKPFEDLTGIKVNITQMALENLVQKVKLDMSGGTSQYHVVYADPYQVLAPLSQGLTDLNQFVNDKKYPPVEKGLADFIALDAAGRFESKSKLYALPYDCPTMIWMFRQDLFDKYKSKMQADLGFDPTPSGKITWEQYYQIADWFNKNAKADVPYGTGHQAKQHDSLQCDFSNVLWAYGADYFDVPDIGTVGSQNPGKSTLTTPQALDAAKFYDKLLKVAHPSSTTWDWDGLGNAFAAGQVAMCPNWHEYAATNEKSLPGKVGYSILPTGPKRSANNWGGTGIGINANAKGNEQGAAWLFVNWATSPATQVMTLKSAKGGGTPTRTSVYDMAEVKKAEKRPSDMPNMLTASAVLEAWKPENIGLRPKVATWNQLDTIVYTNLSKMIAGSQDPTTTMQAMASQFDKVNG</sequence>
<dbReference type="PROSITE" id="PS51257">
    <property type="entry name" value="PROKAR_LIPOPROTEIN"/>
    <property type="match status" value="1"/>
</dbReference>
<dbReference type="Gene3D" id="3.40.190.10">
    <property type="entry name" value="Periplasmic binding protein-like II"/>
    <property type="match status" value="2"/>
</dbReference>
<organism evidence="5 6">
    <name type="scientific">Arthrobacter wenxiniae</name>
    <dbReference type="NCBI Taxonomy" id="2713570"/>
    <lineage>
        <taxon>Bacteria</taxon>
        <taxon>Bacillati</taxon>
        <taxon>Actinomycetota</taxon>
        <taxon>Actinomycetes</taxon>
        <taxon>Micrococcales</taxon>
        <taxon>Micrococcaceae</taxon>
        <taxon>Arthrobacter</taxon>
    </lineage>
</organism>
<dbReference type="InterPro" id="IPR050490">
    <property type="entry name" value="Bact_solute-bd_prot1"/>
</dbReference>
<evidence type="ECO:0000256" key="1">
    <source>
        <dbReference type="ARBA" id="ARBA00008520"/>
    </source>
</evidence>